<dbReference type="GO" id="GO:0005886">
    <property type="term" value="C:plasma membrane"/>
    <property type="evidence" value="ECO:0007669"/>
    <property type="project" value="TreeGrafter"/>
</dbReference>
<organism evidence="6 7">
    <name type="scientific">Rhynocoris fuscipes</name>
    <dbReference type="NCBI Taxonomy" id="488301"/>
    <lineage>
        <taxon>Eukaryota</taxon>
        <taxon>Metazoa</taxon>
        <taxon>Ecdysozoa</taxon>
        <taxon>Arthropoda</taxon>
        <taxon>Hexapoda</taxon>
        <taxon>Insecta</taxon>
        <taxon>Pterygota</taxon>
        <taxon>Neoptera</taxon>
        <taxon>Paraneoptera</taxon>
        <taxon>Hemiptera</taxon>
        <taxon>Heteroptera</taxon>
        <taxon>Panheteroptera</taxon>
        <taxon>Cimicomorpha</taxon>
        <taxon>Reduviidae</taxon>
        <taxon>Harpactorinae</taxon>
        <taxon>Harpactorini</taxon>
        <taxon>Rhynocoris</taxon>
    </lineage>
</organism>
<dbReference type="InterPro" id="IPR003280">
    <property type="entry name" value="2pore_dom_K_chnl"/>
</dbReference>
<evidence type="ECO:0000256" key="1">
    <source>
        <dbReference type="ARBA" id="ARBA00004141"/>
    </source>
</evidence>
<keyword evidence="3 5" id="KW-1133">Transmembrane helix</keyword>
<dbReference type="PANTHER" id="PTHR11003">
    <property type="entry name" value="POTASSIUM CHANNEL, SUBFAMILY K"/>
    <property type="match status" value="1"/>
</dbReference>
<gene>
    <name evidence="6" type="ORF">O3M35_012634</name>
</gene>
<protein>
    <recommendedName>
        <fullName evidence="8">TWiK family of potassium channels protein 18</fullName>
    </recommendedName>
</protein>
<dbReference type="GO" id="GO:0022841">
    <property type="term" value="F:potassium ion leak channel activity"/>
    <property type="evidence" value="ECO:0007669"/>
    <property type="project" value="TreeGrafter"/>
</dbReference>
<comment type="subcellular location">
    <subcellularLocation>
        <location evidence="1">Membrane</location>
        <topology evidence="1">Multi-pass membrane protein</topology>
    </subcellularLocation>
</comment>
<evidence type="ECO:0000256" key="5">
    <source>
        <dbReference type="SAM" id="Phobius"/>
    </source>
</evidence>
<dbReference type="Gene3D" id="1.10.287.70">
    <property type="match status" value="1"/>
</dbReference>
<dbReference type="GO" id="GO:0015271">
    <property type="term" value="F:outward rectifier potassium channel activity"/>
    <property type="evidence" value="ECO:0007669"/>
    <property type="project" value="TreeGrafter"/>
</dbReference>
<dbReference type="EMBL" id="JAPXFL010000009">
    <property type="protein sequence ID" value="KAK9502024.1"/>
    <property type="molecule type" value="Genomic_DNA"/>
</dbReference>
<dbReference type="SUPFAM" id="SSF81324">
    <property type="entry name" value="Voltage-gated potassium channels"/>
    <property type="match status" value="1"/>
</dbReference>
<evidence type="ECO:0000313" key="7">
    <source>
        <dbReference type="Proteomes" id="UP001461498"/>
    </source>
</evidence>
<keyword evidence="4 5" id="KW-0472">Membrane</keyword>
<dbReference type="Proteomes" id="UP001461498">
    <property type="component" value="Unassembled WGS sequence"/>
</dbReference>
<dbReference type="PANTHER" id="PTHR11003:SF334">
    <property type="entry name" value="FI03418P"/>
    <property type="match status" value="1"/>
</dbReference>
<evidence type="ECO:0000256" key="3">
    <source>
        <dbReference type="ARBA" id="ARBA00022989"/>
    </source>
</evidence>
<evidence type="ECO:0000256" key="4">
    <source>
        <dbReference type="ARBA" id="ARBA00023136"/>
    </source>
</evidence>
<sequence>MYGKIWTLSRKWFTHIFLFLIIALYSLMGGFLFHHIEGRAEQQNVIDIIQHRKDVLLEIRQFFNEFSPMESEEDEQRWLGRSTQAIREYEAVLLEHFKQDTHIMSKGDKPMWDFWSSVFFCGTIFTTIGKCFSVFSNIHRGKSDVTNTLPSTPTCGLVYLLFTSLYCIKERKYCDHEKFRFPDFNGNIRFEPP</sequence>
<feature type="transmembrane region" description="Helical" evidence="5">
    <location>
        <begin position="114"/>
        <end position="136"/>
    </location>
</feature>
<dbReference type="GO" id="GO:0030322">
    <property type="term" value="P:stabilization of membrane potential"/>
    <property type="evidence" value="ECO:0007669"/>
    <property type="project" value="TreeGrafter"/>
</dbReference>
<proteinExistence type="predicted"/>
<accession>A0AAW1CTS6</accession>
<evidence type="ECO:0000313" key="6">
    <source>
        <dbReference type="EMBL" id="KAK9502024.1"/>
    </source>
</evidence>
<keyword evidence="2 5" id="KW-0812">Transmembrane</keyword>
<name>A0AAW1CTS6_9HEMI</name>
<evidence type="ECO:0000256" key="2">
    <source>
        <dbReference type="ARBA" id="ARBA00022692"/>
    </source>
</evidence>
<evidence type="ECO:0008006" key="8">
    <source>
        <dbReference type="Google" id="ProtNLM"/>
    </source>
</evidence>
<feature type="transmembrane region" description="Helical" evidence="5">
    <location>
        <begin position="12"/>
        <end position="33"/>
    </location>
</feature>
<comment type="caution">
    <text evidence="6">The sequence shown here is derived from an EMBL/GenBank/DDBJ whole genome shotgun (WGS) entry which is preliminary data.</text>
</comment>
<keyword evidence="7" id="KW-1185">Reference proteome</keyword>
<reference evidence="6 7" key="1">
    <citation type="submission" date="2022-12" db="EMBL/GenBank/DDBJ databases">
        <title>Chromosome-level genome assembly of true bugs.</title>
        <authorList>
            <person name="Ma L."/>
            <person name="Li H."/>
        </authorList>
    </citation>
    <scope>NUCLEOTIDE SEQUENCE [LARGE SCALE GENOMIC DNA]</scope>
    <source>
        <strain evidence="6">Lab_2022b</strain>
    </source>
</reference>
<dbReference type="AlphaFoldDB" id="A0AAW1CTS6"/>